<evidence type="ECO:0000256" key="3">
    <source>
        <dbReference type="ARBA" id="ARBA00022840"/>
    </source>
</evidence>
<evidence type="ECO:0000256" key="2">
    <source>
        <dbReference type="ARBA" id="ARBA00022801"/>
    </source>
</evidence>
<proteinExistence type="predicted"/>
<organism evidence="5 6">
    <name type="scientific">Lentzea indica</name>
    <dbReference type="NCBI Taxonomy" id="2604800"/>
    <lineage>
        <taxon>Bacteria</taxon>
        <taxon>Bacillati</taxon>
        <taxon>Actinomycetota</taxon>
        <taxon>Actinomycetes</taxon>
        <taxon>Pseudonocardiales</taxon>
        <taxon>Pseudonocardiaceae</taxon>
        <taxon>Lentzea</taxon>
    </lineage>
</organism>
<reference evidence="5 6" key="1">
    <citation type="submission" date="2019-08" db="EMBL/GenBank/DDBJ databases">
        <title>Lentzea from Indian Himalayas.</title>
        <authorList>
            <person name="Mandal S."/>
            <person name="Mallick Gupta A."/>
            <person name="Maiti P.K."/>
            <person name="Sarkar J."/>
            <person name="Mandal S."/>
        </authorList>
    </citation>
    <scope>NUCLEOTIDE SEQUENCE [LARGE SCALE GENOMIC DNA]</scope>
    <source>
        <strain evidence="5 6">PSKA42</strain>
    </source>
</reference>
<accession>A0ABX1FHE2</accession>
<dbReference type="PANTHER" id="PTHR43309">
    <property type="entry name" value="5-OXOPROLINASE SUBUNIT C"/>
    <property type="match status" value="1"/>
</dbReference>
<dbReference type="EMBL" id="VSRL01000047">
    <property type="protein sequence ID" value="NKE58174.1"/>
    <property type="molecule type" value="Genomic_DNA"/>
</dbReference>
<dbReference type="InterPro" id="IPR003778">
    <property type="entry name" value="CT_A_B"/>
</dbReference>
<dbReference type="SUPFAM" id="SSF50891">
    <property type="entry name" value="Cyclophilin-like"/>
    <property type="match status" value="1"/>
</dbReference>
<comment type="caution">
    <text evidence="5">The sequence shown here is derived from an EMBL/GenBank/DDBJ whole genome shotgun (WGS) entry which is preliminary data.</text>
</comment>
<gene>
    <name evidence="5" type="ORF">FXN61_15635</name>
</gene>
<dbReference type="NCBIfam" id="TIGR00724">
    <property type="entry name" value="urea_amlyse_rel"/>
    <property type="match status" value="1"/>
</dbReference>
<dbReference type="InterPro" id="IPR052708">
    <property type="entry name" value="PxpC"/>
</dbReference>
<evidence type="ECO:0000259" key="4">
    <source>
        <dbReference type="SMART" id="SM00797"/>
    </source>
</evidence>
<sequence>MEVVRPGPFATVQDLGRTGYAHLGVSPSGAADARSHRLANRLVGNAETAAGLELLLGDAELRFHRATTVAVTGAPAPLRLDGWPMPLCEPWRVLAGQTLRIGTPGCGLRVYLAVAGGVDVPSTMDSRATDTLSGLGPTPLRTGDRLPVGIPSHSPAATHLAACMMARPVEPVVRVMRGPRDDFFDTDAFATLVVSRWLVTSDANRVGVRLTGPPLRHAGEAQLPSEGMVRGAIQVPSSGQPIVFLADHPTTGGYPVIAVVARDDIPLLAQARPGVGVRFEEHRGDRS</sequence>
<keyword evidence="2" id="KW-0378">Hydrolase</keyword>
<dbReference type="Proteomes" id="UP001515943">
    <property type="component" value="Unassembled WGS sequence"/>
</dbReference>
<evidence type="ECO:0000313" key="6">
    <source>
        <dbReference type="Proteomes" id="UP001515943"/>
    </source>
</evidence>
<feature type="domain" description="Carboxyltransferase" evidence="4">
    <location>
        <begin position="22"/>
        <end position="287"/>
    </location>
</feature>
<dbReference type="Pfam" id="PF02626">
    <property type="entry name" value="CT_A_B"/>
    <property type="match status" value="1"/>
</dbReference>
<protein>
    <submittedName>
        <fullName evidence="5">Biotin-dependent carboxyltransferase family protein</fullName>
    </submittedName>
</protein>
<dbReference type="InterPro" id="IPR029000">
    <property type="entry name" value="Cyclophilin-like_dom_sf"/>
</dbReference>
<evidence type="ECO:0000256" key="1">
    <source>
        <dbReference type="ARBA" id="ARBA00022741"/>
    </source>
</evidence>
<name>A0ABX1FHE2_9PSEU</name>
<dbReference type="SMART" id="SM00797">
    <property type="entry name" value="AHS2"/>
    <property type="match status" value="1"/>
</dbReference>
<dbReference type="PANTHER" id="PTHR43309:SF3">
    <property type="entry name" value="5-OXOPROLINASE SUBUNIT C"/>
    <property type="match status" value="1"/>
</dbReference>
<dbReference type="Gene3D" id="2.40.100.10">
    <property type="entry name" value="Cyclophilin-like"/>
    <property type="match status" value="1"/>
</dbReference>
<keyword evidence="1" id="KW-0547">Nucleotide-binding</keyword>
<keyword evidence="6" id="KW-1185">Reference proteome</keyword>
<keyword evidence="3" id="KW-0067">ATP-binding</keyword>
<evidence type="ECO:0000313" key="5">
    <source>
        <dbReference type="EMBL" id="NKE58174.1"/>
    </source>
</evidence>